<keyword evidence="2" id="KW-0255">Endonuclease</keyword>
<evidence type="ECO:0000259" key="1">
    <source>
        <dbReference type="Pfam" id="PF13391"/>
    </source>
</evidence>
<dbReference type="GO" id="GO:0004519">
    <property type="term" value="F:endonuclease activity"/>
    <property type="evidence" value="ECO:0007669"/>
    <property type="project" value="UniProtKB-KW"/>
</dbReference>
<dbReference type="InterPro" id="IPR003615">
    <property type="entry name" value="HNH_nuc"/>
</dbReference>
<gene>
    <name evidence="2" type="ORF">DFO65_10613</name>
</gene>
<name>A0A366IIL7_9MICO</name>
<organism evidence="2 3">
    <name type="scientific">Brevibacterium celere</name>
    <dbReference type="NCBI Taxonomy" id="225845"/>
    <lineage>
        <taxon>Bacteria</taxon>
        <taxon>Bacillati</taxon>
        <taxon>Actinomycetota</taxon>
        <taxon>Actinomycetes</taxon>
        <taxon>Micrococcales</taxon>
        <taxon>Brevibacteriaceae</taxon>
        <taxon>Brevibacterium</taxon>
    </lineage>
</organism>
<accession>A0A366IIL7</accession>
<keyword evidence="2" id="KW-0540">Nuclease</keyword>
<protein>
    <submittedName>
        <fullName evidence="2">Putative restriction endonuclease</fullName>
    </submittedName>
</protein>
<keyword evidence="3" id="KW-1185">Reference proteome</keyword>
<evidence type="ECO:0000313" key="2">
    <source>
        <dbReference type="EMBL" id="RBP71170.1"/>
    </source>
</evidence>
<feature type="domain" description="HNH nuclease" evidence="1">
    <location>
        <begin position="197"/>
        <end position="246"/>
    </location>
</feature>
<dbReference type="EMBL" id="QNSB01000006">
    <property type="protein sequence ID" value="RBP71170.1"/>
    <property type="molecule type" value="Genomic_DNA"/>
</dbReference>
<reference evidence="2 3" key="1">
    <citation type="submission" date="2018-06" db="EMBL/GenBank/DDBJ databases">
        <title>Freshwater and sediment microbial communities from various areas in North America, analyzing microbe dynamics in response to fracking.</title>
        <authorList>
            <person name="Lamendella R."/>
        </authorList>
    </citation>
    <scope>NUCLEOTIDE SEQUENCE [LARGE SCALE GENOMIC DNA]</scope>
    <source>
        <strain evidence="2 3">3b_TX</strain>
    </source>
</reference>
<proteinExistence type="predicted"/>
<sequence length="317" mass="36558">MIYGEPQGLREAAIGWLKMRTDDGREPLTREDIKDFRFNGEQFKLQSTQQGIRKPSGFEAALSIQTVFRSPGQERPYEDEIGEDGLFRYKWRGSDPNFPENRGLREAMRRRLPLIWFWGVAMAPARFQVIAPVYIVGEESERQQFVLATVDEEDLPDLSEYSALEVAARKYIHRLAKTRVHQPVFRSTVLMAYKNRCAVCNLAHPQLLDAAHIVDDRETNGIASVVNGLAMCKIHHAAFDRYFLGIRPDCVIEIRHDLLEEIDGPMLRHGLQELHGSSLMTIPRNKRERPRKDLLEEKYEHFQSISVDEASNRGVRN</sequence>
<evidence type="ECO:0000313" key="3">
    <source>
        <dbReference type="Proteomes" id="UP000253509"/>
    </source>
</evidence>
<keyword evidence="2" id="KW-0378">Hydrolase</keyword>
<dbReference type="AlphaFoldDB" id="A0A366IIL7"/>
<comment type="caution">
    <text evidence="2">The sequence shown here is derived from an EMBL/GenBank/DDBJ whole genome shotgun (WGS) entry which is preliminary data.</text>
</comment>
<dbReference type="Proteomes" id="UP000253509">
    <property type="component" value="Unassembled WGS sequence"/>
</dbReference>
<dbReference type="RefSeq" id="WP_245940603.1">
    <property type="nucleotide sequence ID" value="NZ_QNSB01000006.1"/>
</dbReference>
<dbReference type="Pfam" id="PF13391">
    <property type="entry name" value="HNH_2"/>
    <property type="match status" value="1"/>
</dbReference>